<dbReference type="PANTHER" id="PTHR19346:SF4">
    <property type="entry name" value="SUGAR PHOSPHATE TRANSPORTER DOMAIN-CONTAINING PROTEIN"/>
    <property type="match status" value="1"/>
</dbReference>
<keyword evidence="1" id="KW-0472">Membrane</keyword>
<organism evidence="2 3">
    <name type="scientific">Ascaris lumbricoides</name>
    <name type="common">Giant roundworm</name>
    <dbReference type="NCBI Taxonomy" id="6252"/>
    <lineage>
        <taxon>Eukaryota</taxon>
        <taxon>Metazoa</taxon>
        <taxon>Ecdysozoa</taxon>
        <taxon>Nematoda</taxon>
        <taxon>Chromadorea</taxon>
        <taxon>Rhabditida</taxon>
        <taxon>Spirurina</taxon>
        <taxon>Ascaridomorpha</taxon>
        <taxon>Ascaridoidea</taxon>
        <taxon>Ascarididae</taxon>
        <taxon>Ascaris</taxon>
    </lineage>
</organism>
<dbReference type="InterPro" id="IPR026505">
    <property type="entry name" value="Solute_c_fam_35_mem_F3/F4"/>
</dbReference>
<dbReference type="PANTHER" id="PTHR19346">
    <property type="entry name" value="SUGAR PHOSPHATE TRANSPORTER DOMAIN-CONTAINING PROTEIN"/>
    <property type="match status" value="1"/>
</dbReference>
<evidence type="ECO:0000313" key="3">
    <source>
        <dbReference type="WBParaSite" id="ALUE_0002311601-mRNA-1"/>
    </source>
</evidence>
<dbReference type="WBParaSite" id="ALUE_0002311601-mRNA-1">
    <property type="protein sequence ID" value="ALUE_0002311601-mRNA-1"/>
    <property type="gene ID" value="ALUE_0002311601"/>
</dbReference>
<evidence type="ECO:0000313" key="2">
    <source>
        <dbReference type="Proteomes" id="UP000036681"/>
    </source>
</evidence>
<sequence>MGNDSRAIVVPKSSGYKTVETNCPMNEPPADLSGVKNKTLREILISSLVMACVALSWALSTQFSKSALNLDKAHFYAPYSLVWFSTNFMTTCYPVYMVYVVITKGISRETIRTAHE</sequence>
<accession>A0A0M3IWI8</accession>
<keyword evidence="1" id="KW-0812">Transmembrane</keyword>
<name>A0A0M3IWI8_ASCLU</name>
<keyword evidence="2" id="KW-1185">Reference proteome</keyword>
<reference evidence="3" key="1">
    <citation type="submission" date="2017-02" db="UniProtKB">
        <authorList>
            <consortium name="WormBaseParasite"/>
        </authorList>
    </citation>
    <scope>IDENTIFICATION</scope>
</reference>
<dbReference type="Proteomes" id="UP000036681">
    <property type="component" value="Unplaced"/>
</dbReference>
<protein>
    <submittedName>
        <fullName evidence="3">TPT domain-containing protein</fullName>
    </submittedName>
</protein>
<feature type="transmembrane region" description="Helical" evidence="1">
    <location>
        <begin position="43"/>
        <end position="60"/>
    </location>
</feature>
<proteinExistence type="predicted"/>
<evidence type="ECO:0000256" key="1">
    <source>
        <dbReference type="SAM" id="Phobius"/>
    </source>
</evidence>
<dbReference type="AlphaFoldDB" id="A0A0M3IWI8"/>
<keyword evidence="1" id="KW-1133">Transmembrane helix</keyword>
<feature type="transmembrane region" description="Helical" evidence="1">
    <location>
        <begin position="80"/>
        <end position="102"/>
    </location>
</feature>